<protein>
    <submittedName>
        <fullName evidence="3">Uncharacterized protein</fullName>
    </submittedName>
</protein>
<gene>
    <name evidence="3" type="ORF">VTJ49DRAFT_1036</name>
</gene>
<keyword evidence="1" id="KW-0175">Coiled coil</keyword>
<sequence>MQELEGRIKDGFKKAIDEVVKRLDGLEKEKDKLAKENAKLKAEIGQLTENNNNLTYIVQTWLKGKKHRAASEASDCNYRSIASQAVPPWGPCNKFINFIDLWLLHPDPPKAAQVQNTDSDSDSEFDSDGHSSYSSYDDDDDTDCRIRPSPSFNFNRGYVQLPVEHDVLDFNERMFPGTVMAPSLSHQPPLFLFASLSTANARYLVEHLLTTGTTWCRIWDEALYKWILAEQHSREKSWYWAIMEELMARIRGAALAGLSAV</sequence>
<evidence type="ECO:0000256" key="2">
    <source>
        <dbReference type="SAM" id="MobiDB-lite"/>
    </source>
</evidence>
<evidence type="ECO:0000313" key="3">
    <source>
        <dbReference type="EMBL" id="KAL1839901.1"/>
    </source>
</evidence>
<organism evidence="3 4">
    <name type="scientific">Humicola insolens</name>
    <name type="common">Soft-rot fungus</name>
    <dbReference type="NCBI Taxonomy" id="85995"/>
    <lineage>
        <taxon>Eukaryota</taxon>
        <taxon>Fungi</taxon>
        <taxon>Dikarya</taxon>
        <taxon>Ascomycota</taxon>
        <taxon>Pezizomycotina</taxon>
        <taxon>Sordariomycetes</taxon>
        <taxon>Sordariomycetidae</taxon>
        <taxon>Sordariales</taxon>
        <taxon>Chaetomiaceae</taxon>
        <taxon>Mycothermus</taxon>
    </lineage>
</organism>
<evidence type="ECO:0000313" key="4">
    <source>
        <dbReference type="Proteomes" id="UP001583172"/>
    </source>
</evidence>
<reference evidence="3 4" key="1">
    <citation type="journal article" date="2024" name="Commun. Biol.">
        <title>Comparative genomic analysis of thermophilic fungi reveals convergent evolutionary adaptations and gene losses.</title>
        <authorList>
            <person name="Steindorff A.S."/>
            <person name="Aguilar-Pontes M.V."/>
            <person name="Robinson A.J."/>
            <person name="Andreopoulos B."/>
            <person name="LaButti K."/>
            <person name="Kuo A."/>
            <person name="Mondo S."/>
            <person name="Riley R."/>
            <person name="Otillar R."/>
            <person name="Haridas S."/>
            <person name="Lipzen A."/>
            <person name="Grimwood J."/>
            <person name="Schmutz J."/>
            <person name="Clum A."/>
            <person name="Reid I.D."/>
            <person name="Moisan M.C."/>
            <person name="Butler G."/>
            <person name="Nguyen T.T.M."/>
            <person name="Dewar K."/>
            <person name="Conant G."/>
            <person name="Drula E."/>
            <person name="Henrissat B."/>
            <person name="Hansel C."/>
            <person name="Singer S."/>
            <person name="Hutchinson M.I."/>
            <person name="de Vries R.P."/>
            <person name="Natvig D.O."/>
            <person name="Powell A.J."/>
            <person name="Tsang A."/>
            <person name="Grigoriev I.V."/>
        </authorList>
    </citation>
    <scope>NUCLEOTIDE SEQUENCE [LARGE SCALE GENOMIC DNA]</scope>
    <source>
        <strain evidence="3 4">CBS 620.91</strain>
    </source>
</reference>
<feature type="region of interest" description="Disordered" evidence="2">
    <location>
        <begin position="110"/>
        <end position="144"/>
    </location>
</feature>
<keyword evidence="4" id="KW-1185">Reference proteome</keyword>
<feature type="coiled-coil region" evidence="1">
    <location>
        <begin position="9"/>
        <end position="50"/>
    </location>
</feature>
<dbReference type="EMBL" id="JAZGSY010000136">
    <property type="protein sequence ID" value="KAL1839901.1"/>
    <property type="molecule type" value="Genomic_DNA"/>
</dbReference>
<name>A0ABR3VDR1_HUMIN</name>
<dbReference type="Proteomes" id="UP001583172">
    <property type="component" value="Unassembled WGS sequence"/>
</dbReference>
<proteinExistence type="predicted"/>
<comment type="caution">
    <text evidence="3">The sequence shown here is derived from an EMBL/GenBank/DDBJ whole genome shotgun (WGS) entry which is preliminary data.</text>
</comment>
<evidence type="ECO:0000256" key="1">
    <source>
        <dbReference type="SAM" id="Coils"/>
    </source>
</evidence>
<accession>A0ABR3VDR1</accession>